<dbReference type="Proteomes" id="UP000199492">
    <property type="component" value="Unassembled WGS sequence"/>
</dbReference>
<evidence type="ECO:0000256" key="1">
    <source>
        <dbReference type="SAM" id="SignalP"/>
    </source>
</evidence>
<organism evidence="2 3">
    <name type="scientific">Winogradskyella thalassocola</name>
    <dbReference type="NCBI Taxonomy" id="262004"/>
    <lineage>
        <taxon>Bacteria</taxon>
        <taxon>Pseudomonadati</taxon>
        <taxon>Bacteroidota</taxon>
        <taxon>Flavobacteriia</taxon>
        <taxon>Flavobacteriales</taxon>
        <taxon>Flavobacteriaceae</taxon>
        <taxon>Winogradskyella</taxon>
    </lineage>
</organism>
<dbReference type="EMBL" id="FNCZ01000001">
    <property type="protein sequence ID" value="SDG95626.1"/>
    <property type="molecule type" value="Genomic_DNA"/>
</dbReference>
<feature type="chain" id="PRO_5011724220" description="Lipoprotein" evidence="1">
    <location>
        <begin position="20"/>
        <end position="155"/>
    </location>
</feature>
<protein>
    <recommendedName>
        <fullName evidence="4">Lipoprotein</fullName>
    </recommendedName>
</protein>
<name>A0A1G7YH44_9FLAO</name>
<reference evidence="3" key="1">
    <citation type="submission" date="2016-10" db="EMBL/GenBank/DDBJ databases">
        <authorList>
            <person name="Varghese N."/>
            <person name="Submissions S."/>
        </authorList>
    </citation>
    <scope>NUCLEOTIDE SEQUENCE [LARGE SCALE GENOMIC DNA]</scope>
    <source>
        <strain evidence="3">DSM 15363</strain>
    </source>
</reference>
<keyword evidence="3" id="KW-1185">Reference proteome</keyword>
<dbReference type="OrthoDB" id="4301792at2"/>
<proteinExistence type="predicted"/>
<evidence type="ECO:0000313" key="2">
    <source>
        <dbReference type="EMBL" id="SDG95626.1"/>
    </source>
</evidence>
<evidence type="ECO:0008006" key="4">
    <source>
        <dbReference type="Google" id="ProtNLM"/>
    </source>
</evidence>
<feature type="signal peptide" evidence="1">
    <location>
        <begin position="1"/>
        <end position="19"/>
    </location>
</feature>
<accession>A0A1G7YH44</accession>
<dbReference type="PROSITE" id="PS51257">
    <property type="entry name" value="PROKAR_LIPOPROTEIN"/>
    <property type="match status" value="1"/>
</dbReference>
<keyword evidence="1" id="KW-0732">Signal</keyword>
<sequence length="155" mass="17926">MKKILGTLFGLILFSCSSAVEVNYEVLTFELAKEQMNLAEYSNRKIFENKQETSLSSFELIVLNELLDSSINTYNKNHPDFKNIDIKGYNFFYIPTKNDKNEKWIFIYGLCSYEPELNRTLSQFFLVDDGGSCYIQTVINLTKNVEGWIAINSRA</sequence>
<dbReference type="STRING" id="262004.SAMN04489796_1011026"/>
<dbReference type="RefSeq" id="WP_092466479.1">
    <property type="nucleotide sequence ID" value="NZ_FNCZ01000001.1"/>
</dbReference>
<dbReference type="AlphaFoldDB" id="A0A1G7YH44"/>
<gene>
    <name evidence="2" type="ORF">SAMN04489796_1011026</name>
</gene>
<evidence type="ECO:0000313" key="3">
    <source>
        <dbReference type="Proteomes" id="UP000199492"/>
    </source>
</evidence>